<feature type="region of interest" description="Disordered" evidence="1">
    <location>
        <begin position="166"/>
        <end position="199"/>
    </location>
</feature>
<evidence type="ECO:0000313" key="2">
    <source>
        <dbReference type="EMBL" id="CAB4144687.1"/>
    </source>
</evidence>
<proteinExistence type="predicted"/>
<dbReference type="EMBL" id="LR796428">
    <property type="protein sequence ID" value="CAB4144687.1"/>
    <property type="molecule type" value="Genomic_DNA"/>
</dbReference>
<accession>A0A6J5MFS3</accession>
<evidence type="ECO:0000313" key="3">
    <source>
        <dbReference type="EMBL" id="CAB4189813.1"/>
    </source>
</evidence>
<reference evidence="2" key="1">
    <citation type="submission" date="2020-04" db="EMBL/GenBank/DDBJ databases">
        <authorList>
            <person name="Chiriac C."/>
            <person name="Salcher M."/>
            <person name="Ghai R."/>
            <person name="Kavagutti S V."/>
        </authorList>
    </citation>
    <scope>NUCLEOTIDE SEQUENCE</scope>
</reference>
<gene>
    <name evidence="3" type="ORF">UFOVP1200_18</name>
    <name evidence="2" type="ORF">UFOVP469_45</name>
</gene>
<organism evidence="2">
    <name type="scientific">uncultured Caudovirales phage</name>
    <dbReference type="NCBI Taxonomy" id="2100421"/>
    <lineage>
        <taxon>Viruses</taxon>
        <taxon>Duplodnaviria</taxon>
        <taxon>Heunggongvirae</taxon>
        <taxon>Uroviricota</taxon>
        <taxon>Caudoviricetes</taxon>
        <taxon>Peduoviridae</taxon>
        <taxon>Maltschvirus</taxon>
        <taxon>Maltschvirus maltsch</taxon>
    </lineage>
</organism>
<dbReference type="EMBL" id="LR797153">
    <property type="protein sequence ID" value="CAB4189813.1"/>
    <property type="molecule type" value="Genomic_DNA"/>
</dbReference>
<protein>
    <submittedName>
        <fullName evidence="2">Uncharacterized protein</fullName>
    </submittedName>
</protein>
<evidence type="ECO:0000256" key="1">
    <source>
        <dbReference type="SAM" id="MobiDB-lite"/>
    </source>
</evidence>
<feature type="compositionally biased region" description="Basic residues" evidence="1">
    <location>
        <begin position="183"/>
        <end position="192"/>
    </location>
</feature>
<sequence>MAEKLIPAPSGTSNLTPETFLEVYGQWRLAKRGHDETSTAVARVGKKMADVGIDKAAFQMFEKLSKLEADEATTLLKTVIRYGSWAGRGFATQQDMFAGLAIEQPKESARAEHAAAEVENAGYVAGWKGEKADINPFDPAAPDSPNYVRWMDGWNKGQAAKVQHVMGGDDSDEADGDGQVRKIGARKGRRASTRVETTH</sequence>
<name>A0A6J5MFS3_9CAUD</name>